<evidence type="ECO:0000313" key="3">
    <source>
        <dbReference type="Proteomes" id="UP000214880"/>
    </source>
</evidence>
<dbReference type="Gene3D" id="2.40.50.1020">
    <property type="entry name" value="LytTr DNA-binding domain"/>
    <property type="match status" value="1"/>
</dbReference>
<dbReference type="STRING" id="146817.SAMN04488502_1011211"/>
<dbReference type="GO" id="GO:0003677">
    <property type="term" value="F:DNA binding"/>
    <property type="evidence" value="ECO:0007669"/>
    <property type="project" value="UniProtKB-KW"/>
</dbReference>
<dbReference type="InterPro" id="IPR007492">
    <property type="entry name" value="LytTR_DNA-bd_dom"/>
</dbReference>
<proteinExistence type="predicted"/>
<dbReference type="PROSITE" id="PS50930">
    <property type="entry name" value="HTH_LYTTR"/>
    <property type="match status" value="1"/>
</dbReference>
<evidence type="ECO:0000259" key="1">
    <source>
        <dbReference type="PROSITE" id="PS50930"/>
    </source>
</evidence>
<dbReference type="OrthoDB" id="9809318at2"/>
<accession>A0A1G9P363</accession>
<evidence type="ECO:0000313" key="2">
    <source>
        <dbReference type="EMBL" id="SDL93134.1"/>
    </source>
</evidence>
<organism evidence="2 3">
    <name type="scientific">Dendrosporobacter quercicolus</name>
    <dbReference type="NCBI Taxonomy" id="146817"/>
    <lineage>
        <taxon>Bacteria</taxon>
        <taxon>Bacillati</taxon>
        <taxon>Bacillota</taxon>
        <taxon>Negativicutes</taxon>
        <taxon>Selenomonadales</taxon>
        <taxon>Sporomusaceae</taxon>
        <taxon>Dendrosporobacter</taxon>
    </lineage>
</organism>
<reference evidence="2 3" key="1">
    <citation type="submission" date="2016-10" db="EMBL/GenBank/DDBJ databases">
        <authorList>
            <person name="de Groot N.N."/>
        </authorList>
    </citation>
    <scope>NUCLEOTIDE SEQUENCE [LARGE SCALE GENOMIC DNA]</scope>
    <source>
        <strain evidence="2 3">DSM 1736</strain>
    </source>
</reference>
<sequence length="94" mass="11132">MHDIILITRNERKTTIYTTDGLTIQTNDPLHLLEQRLEKYKFFRCHKGFIINSDMVLELAPWGAKTYLVKLSNTTETALMTLEHAREFQKRYCL</sequence>
<keyword evidence="3" id="KW-1185">Reference proteome</keyword>
<dbReference type="AlphaFoldDB" id="A0A1G9P363"/>
<dbReference type="EMBL" id="FNHB01000001">
    <property type="protein sequence ID" value="SDL93134.1"/>
    <property type="molecule type" value="Genomic_DNA"/>
</dbReference>
<name>A0A1G9P363_9FIRM</name>
<dbReference type="SMART" id="SM00850">
    <property type="entry name" value="LytTR"/>
    <property type="match status" value="1"/>
</dbReference>
<feature type="domain" description="HTH LytTR-type" evidence="1">
    <location>
        <begin position="1"/>
        <end position="94"/>
    </location>
</feature>
<gene>
    <name evidence="2" type="ORF">SAMN04488502_1011211</name>
</gene>
<keyword evidence="2" id="KW-0238">DNA-binding</keyword>
<protein>
    <submittedName>
        <fullName evidence="2">LytTr DNA-binding domain-containing protein</fullName>
    </submittedName>
</protein>
<dbReference type="Proteomes" id="UP000214880">
    <property type="component" value="Unassembled WGS sequence"/>
</dbReference>
<dbReference type="Pfam" id="PF04397">
    <property type="entry name" value="LytTR"/>
    <property type="match status" value="1"/>
</dbReference>